<organism evidence="1 2">
    <name type="scientific">Edaphosphingomonas haloaromaticamans</name>
    <dbReference type="NCBI Taxonomy" id="653954"/>
    <lineage>
        <taxon>Bacteria</taxon>
        <taxon>Pseudomonadati</taxon>
        <taxon>Pseudomonadota</taxon>
        <taxon>Alphaproteobacteria</taxon>
        <taxon>Sphingomonadales</taxon>
        <taxon>Rhizorhabdaceae</taxon>
        <taxon>Edaphosphingomonas</taxon>
    </lineage>
</organism>
<dbReference type="Proteomes" id="UP000179467">
    <property type="component" value="Unassembled WGS sequence"/>
</dbReference>
<accession>A0A1S1HCJ0</accession>
<name>A0A1S1HCJ0_9SPHN</name>
<evidence type="ECO:0000313" key="1">
    <source>
        <dbReference type="EMBL" id="OHT19914.1"/>
    </source>
</evidence>
<keyword evidence="2" id="KW-1185">Reference proteome</keyword>
<dbReference type="OrthoDB" id="7553601at2"/>
<dbReference type="RefSeq" id="WP_084653046.1">
    <property type="nucleotide sequence ID" value="NZ_MIPT01000001.1"/>
</dbReference>
<comment type="caution">
    <text evidence="1">The sequence shown here is derived from an EMBL/GenBank/DDBJ whole genome shotgun (WGS) entry which is preliminary data.</text>
</comment>
<proteinExistence type="predicted"/>
<dbReference type="AlphaFoldDB" id="A0A1S1HCJ0"/>
<sequence length="166" mass="16599">MADNITTPVGTGTVLATKEISGAHASKVVVVDQTGGDVVGQAVESPAAFSIAGRLKAIADKLLGTIAVSATALPLPAGAATAAKQDEANAAIQALAPSAAPFAITPHATNALERQIKAISVVTGGDITFRYPGETSDRTIPVPAGFYPLVATHIRATTTASGLTGW</sequence>
<gene>
    <name evidence="1" type="ORF">BHE75_01907</name>
</gene>
<protein>
    <submittedName>
        <fullName evidence="1">Uncharacterized protein</fullName>
    </submittedName>
</protein>
<evidence type="ECO:0000313" key="2">
    <source>
        <dbReference type="Proteomes" id="UP000179467"/>
    </source>
</evidence>
<dbReference type="EMBL" id="MIPT01000001">
    <property type="protein sequence ID" value="OHT19914.1"/>
    <property type="molecule type" value="Genomic_DNA"/>
</dbReference>
<reference evidence="1 2" key="1">
    <citation type="submission" date="2016-09" db="EMBL/GenBank/DDBJ databases">
        <title>Metabolic pathway, cell adaptation mechanisms and a novel monoxygenase revealed through proteogenomic-transcription analysis of a Sphingomonas haloaromaticamans strain degrading the fungicide ortho-phenylphenol.</title>
        <authorList>
            <person name="Perruchon C."/>
            <person name="Papadopoulou E.S."/>
            <person name="Rousidou C."/>
            <person name="Vasileiadis S."/>
            <person name="Tanou G."/>
            <person name="Amoutzias G."/>
            <person name="Molassiotis A."/>
            <person name="Karpouzas D.G."/>
        </authorList>
    </citation>
    <scope>NUCLEOTIDE SEQUENCE [LARGE SCALE GENOMIC DNA]</scope>
    <source>
        <strain evidence="1 2">P3</strain>
    </source>
</reference>